<keyword evidence="2" id="KW-0812">Transmembrane</keyword>
<evidence type="ECO:0000256" key="1">
    <source>
        <dbReference type="SAM" id="MobiDB-lite"/>
    </source>
</evidence>
<evidence type="ECO:0008006" key="5">
    <source>
        <dbReference type="Google" id="ProtNLM"/>
    </source>
</evidence>
<feature type="compositionally biased region" description="Low complexity" evidence="1">
    <location>
        <begin position="177"/>
        <end position="192"/>
    </location>
</feature>
<dbReference type="AlphaFoldDB" id="A0A383V6C2"/>
<dbReference type="EMBL" id="FNXT01000045">
    <property type="protein sequence ID" value="SZX60134.1"/>
    <property type="molecule type" value="Genomic_DNA"/>
</dbReference>
<dbReference type="SUPFAM" id="SSF54909">
    <property type="entry name" value="Dimeric alpha+beta barrel"/>
    <property type="match status" value="1"/>
</dbReference>
<reference evidence="3 4" key="1">
    <citation type="submission" date="2016-10" db="EMBL/GenBank/DDBJ databases">
        <authorList>
            <person name="Cai Z."/>
        </authorList>
    </citation>
    <scope>NUCLEOTIDE SEQUENCE [LARGE SCALE GENOMIC DNA]</scope>
</reference>
<keyword evidence="2" id="KW-0472">Membrane</keyword>
<dbReference type="InterPro" id="IPR011008">
    <property type="entry name" value="Dimeric_a/b-barrel"/>
</dbReference>
<dbReference type="Proteomes" id="UP000256970">
    <property type="component" value="Unassembled WGS sequence"/>
</dbReference>
<evidence type="ECO:0000256" key="2">
    <source>
        <dbReference type="SAM" id="Phobius"/>
    </source>
</evidence>
<keyword evidence="4" id="KW-1185">Reference proteome</keyword>
<evidence type="ECO:0000313" key="3">
    <source>
        <dbReference type="EMBL" id="SZX60134.1"/>
    </source>
</evidence>
<feature type="transmembrane region" description="Helical" evidence="2">
    <location>
        <begin position="198"/>
        <end position="225"/>
    </location>
</feature>
<proteinExistence type="predicted"/>
<keyword evidence="2" id="KW-1133">Transmembrane helix</keyword>
<organism evidence="3 4">
    <name type="scientific">Tetradesmus obliquus</name>
    <name type="common">Green alga</name>
    <name type="synonym">Acutodesmus obliquus</name>
    <dbReference type="NCBI Taxonomy" id="3088"/>
    <lineage>
        <taxon>Eukaryota</taxon>
        <taxon>Viridiplantae</taxon>
        <taxon>Chlorophyta</taxon>
        <taxon>core chlorophytes</taxon>
        <taxon>Chlorophyceae</taxon>
        <taxon>CS clade</taxon>
        <taxon>Sphaeropleales</taxon>
        <taxon>Scenedesmaceae</taxon>
        <taxon>Tetradesmus</taxon>
    </lineage>
</organism>
<gene>
    <name evidence="3" type="ORF">BQ4739_LOCUS715</name>
</gene>
<feature type="region of interest" description="Disordered" evidence="1">
    <location>
        <begin position="126"/>
        <end position="192"/>
    </location>
</feature>
<sequence length="230" mass="24156">MRSRSSGRPQRGHLLISAAVKAKSARQVACSKTLVAKPEHAEEVKQLCQQAMEFSQKQMGNRSSGIQEFTCSADGWEPNVFHFWERYDSNVSLGKHNTTPEIEQFMQKVVPLLERPVGMALYEYRDGQLGPPSMQSGPKGEGGLDDATGASGAAGGASYKQTSTAAQLQSLGEDDVSPTPTSSSQKQPAGSAAANDQAWWAAAAGQPAILAGLVGAAALVVAAGLKMTGH</sequence>
<dbReference type="Gene3D" id="3.30.70.100">
    <property type="match status" value="1"/>
</dbReference>
<name>A0A383V6C2_TETOB</name>
<accession>A0A383V6C2</accession>
<feature type="compositionally biased region" description="Polar residues" evidence="1">
    <location>
        <begin position="159"/>
        <end position="170"/>
    </location>
</feature>
<evidence type="ECO:0000313" key="4">
    <source>
        <dbReference type="Proteomes" id="UP000256970"/>
    </source>
</evidence>
<protein>
    <recommendedName>
        <fullName evidence="5">ABM domain-containing protein</fullName>
    </recommendedName>
</protein>